<dbReference type="InterPro" id="IPR036852">
    <property type="entry name" value="Peptidase_S8/S53_dom_sf"/>
</dbReference>
<keyword evidence="3 5" id="KW-0378">Hydrolase</keyword>
<reference evidence="9 10" key="1">
    <citation type="submission" date="2020-08" db="EMBL/GenBank/DDBJ databases">
        <title>Genomic Encyclopedia of Type Strains, Phase III (KMG-III): the genomes of soil and plant-associated and newly described type strains.</title>
        <authorList>
            <person name="Whitman W."/>
        </authorList>
    </citation>
    <scope>NUCLEOTIDE SEQUENCE [LARGE SCALE GENOMIC DNA]</scope>
    <source>
        <strain evidence="9 10">CECT 8897</strain>
    </source>
</reference>
<evidence type="ECO:0000313" key="10">
    <source>
        <dbReference type="Proteomes" id="UP000541535"/>
    </source>
</evidence>
<dbReference type="Pfam" id="PF17957">
    <property type="entry name" value="Big_7"/>
    <property type="match status" value="2"/>
</dbReference>
<feature type="active site" description="Charge relay system" evidence="5">
    <location>
        <position position="350"/>
    </location>
</feature>
<dbReference type="SUPFAM" id="SSF52743">
    <property type="entry name" value="Subtilisin-like"/>
    <property type="match status" value="1"/>
</dbReference>
<feature type="domain" description="Peptidase S8/S53" evidence="8">
    <location>
        <begin position="152"/>
        <end position="398"/>
    </location>
</feature>
<keyword evidence="4 5" id="KW-0720">Serine protease</keyword>
<evidence type="ECO:0000256" key="1">
    <source>
        <dbReference type="ARBA" id="ARBA00011073"/>
    </source>
</evidence>
<dbReference type="Proteomes" id="UP000541535">
    <property type="component" value="Unassembled WGS sequence"/>
</dbReference>
<feature type="chain" id="PRO_5030694266" evidence="7">
    <location>
        <begin position="28"/>
        <end position="609"/>
    </location>
</feature>
<dbReference type="InterPro" id="IPR017315">
    <property type="entry name" value="Pep_S8A_subtilisin_pbac-2"/>
</dbReference>
<dbReference type="InterPro" id="IPR022398">
    <property type="entry name" value="Peptidase_S8_His-AS"/>
</dbReference>
<keyword evidence="2 5" id="KW-0645">Protease</keyword>
<dbReference type="InterPro" id="IPR015500">
    <property type="entry name" value="Peptidase_S8_subtilisin-rel"/>
</dbReference>
<dbReference type="Gene3D" id="2.60.40.10">
    <property type="entry name" value="Immunoglobulins"/>
    <property type="match status" value="2"/>
</dbReference>
<dbReference type="GO" id="GO:0006508">
    <property type="term" value="P:proteolysis"/>
    <property type="evidence" value="ECO:0007669"/>
    <property type="project" value="UniProtKB-KW"/>
</dbReference>
<proteinExistence type="inferred from homology"/>
<dbReference type="InterPro" id="IPR000209">
    <property type="entry name" value="Peptidase_S8/S53_dom"/>
</dbReference>
<dbReference type="PROSITE" id="PS51892">
    <property type="entry name" value="SUBTILASE"/>
    <property type="match status" value="1"/>
</dbReference>
<dbReference type="InterPro" id="IPR050131">
    <property type="entry name" value="Peptidase_S8_subtilisin-like"/>
</dbReference>
<dbReference type="EMBL" id="JACHXD010000008">
    <property type="protein sequence ID" value="MBB3119963.1"/>
    <property type="molecule type" value="Genomic_DNA"/>
</dbReference>
<dbReference type="PANTHER" id="PTHR43806">
    <property type="entry name" value="PEPTIDASE S8"/>
    <property type="match status" value="1"/>
</dbReference>
<dbReference type="PANTHER" id="PTHR43806:SF11">
    <property type="entry name" value="CEREVISIN-RELATED"/>
    <property type="match status" value="1"/>
</dbReference>
<dbReference type="PROSITE" id="PS00136">
    <property type="entry name" value="SUBTILASE_ASP"/>
    <property type="match status" value="1"/>
</dbReference>
<evidence type="ECO:0000256" key="2">
    <source>
        <dbReference type="ARBA" id="ARBA00022670"/>
    </source>
</evidence>
<comment type="similarity">
    <text evidence="1 5 6">Belongs to the peptidase S8 family.</text>
</comment>
<evidence type="ECO:0000256" key="5">
    <source>
        <dbReference type="PROSITE-ProRule" id="PRU01240"/>
    </source>
</evidence>
<organism evidence="9 10">
    <name type="scientific">Pseudoduganella violacea</name>
    <dbReference type="NCBI Taxonomy" id="1715466"/>
    <lineage>
        <taxon>Bacteria</taxon>
        <taxon>Pseudomonadati</taxon>
        <taxon>Pseudomonadota</taxon>
        <taxon>Betaproteobacteria</taxon>
        <taxon>Burkholderiales</taxon>
        <taxon>Oxalobacteraceae</taxon>
        <taxon>Telluria group</taxon>
        <taxon>Pseudoduganella</taxon>
    </lineage>
</organism>
<dbReference type="PROSITE" id="PS00138">
    <property type="entry name" value="SUBTILASE_SER"/>
    <property type="match status" value="1"/>
</dbReference>
<dbReference type="Pfam" id="PF00082">
    <property type="entry name" value="Peptidase_S8"/>
    <property type="match status" value="1"/>
</dbReference>
<dbReference type="InterPro" id="IPR013783">
    <property type="entry name" value="Ig-like_fold"/>
</dbReference>
<feature type="active site" description="Charge relay system" evidence="5">
    <location>
        <position position="161"/>
    </location>
</feature>
<sequence length="609" mass="61647">MKKRTTIFLQDKTFLSASLLVAAAALAAVTPPAHGAKPQHVQQDDDLADSEYAHGRILVEPREGVSEAGFDEAIRPHKGKRRKMGQSNIHMIDLPPGSEKAALAKLRKDPQFKYVELDRRVKLSATTNDPYLGSEWHIGKIGAPAAWDLAQGAGVTIAILDSGIYSAHPDLAPRLVAGWNVDGNNADTSDVCGHGTAVAGVAAAAMDNGAGVAGVAGNAKIMPVRIAFKDASGSCYAYYSTMASGVTYAADHGARVVNLSYDSAPASAAVQSAANYLKSKGGLLFVAAGNNNRDEGYAPTSSMIAVSATDSADARSSFSSYGSFVSLSAPGSYIYTTNMSGGYSAWNGTSFASPVAAGVAALMMSANPALDGAKIESLLYSTAVDLGTPGRDIYFGNGRVNAAAAVAAARNASATVSKDTSAPTVAIASPSASSSVTGTVSVGVNAADNVGVARVDLKVNNTVVASDSSAPYAFSWDSKGVANGMAALVAVAYDAAGNVASSTPVSVNVANSTTVVSADTQAPTVKITNPVSGRVSGNVNVKVSAADNSGAAGIALALYIDGQLKATGSGSSLSYAWKTGGLSAGQHTLQSIATDKAGNRSSSSVQVTK</sequence>
<gene>
    <name evidence="9" type="ORF">FHS03_003022</name>
</gene>
<evidence type="ECO:0000256" key="4">
    <source>
        <dbReference type="ARBA" id="ARBA00022825"/>
    </source>
</evidence>
<accession>A0A7W5FV83</accession>
<evidence type="ECO:0000313" key="9">
    <source>
        <dbReference type="EMBL" id="MBB3119963.1"/>
    </source>
</evidence>
<feature type="signal peptide" evidence="7">
    <location>
        <begin position="1"/>
        <end position="27"/>
    </location>
</feature>
<keyword evidence="7" id="KW-0732">Signal</keyword>
<dbReference type="GO" id="GO:0004252">
    <property type="term" value="F:serine-type endopeptidase activity"/>
    <property type="evidence" value="ECO:0007669"/>
    <property type="project" value="UniProtKB-UniRule"/>
</dbReference>
<keyword evidence="10" id="KW-1185">Reference proteome</keyword>
<name>A0A7W5FV83_9BURK</name>
<dbReference type="Gene3D" id="3.40.50.200">
    <property type="entry name" value="Peptidase S8/S53 domain"/>
    <property type="match status" value="1"/>
</dbReference>
<dbReference type="RefSeq" id="WP_183441767.1">
    <property type="nucleotide sequence ID" value="NZ_JACHXD010000008.1"/>
</dbReference>
<dbReference type="PRINTS" id="PR00723">
    <property type="entry name" value="SUBTILISIN"/>
</dbReference>
<comment type="caution">
    <text evidence="9">The sequence shown here is derived from an EMBL/GenBank/DDBJ whole genome shotgun (WGS) entry which is preliminary data.</text>
</comment>
<protein>
    <submittedName>
        <fullName evidence="9">Subtilisin family serine protease</fullName>
    </submittedName>
</protein>
<dbReference type="InterPro" id="IPR023828">
    <property type="entry name" value="Peptidase_S8_Ser-AS"/>
</dbReference>
<dbReference type="InterPro" id="IPR023827">
    <property type="entry name" value="Peptidase_S8_Asp-AS"/>
</dbReference>
<dbReference type="PROSITE" id="PS00137">
    <property type="entry name" value="SUBTILASE_HIS"/>
    <property type="match status" value="1"/>
</dbReference>
<feature type="active site" description="Charge relay system" evidence="5">
    <location>
        <position position="194"/>
    </location>
</feature>
<dbReference type="PIRSF" id="PIRSF037901">
    <property type="entry name" value="Subtilisin_rel_Nmul_A1891"/>
    <property type="match status" value="1"/>
</dbReference>
<evidence type="ECO:0000256" key="3">
    <source>
        <dbReference type="ARBA" id="ARBA00022801"/>
    </source>
</evidence>
<dbReference type="AlphaFoldDB" id="A0A7W5FV83"/>
<evidence type="ECO:0000256" key="7">
    <source>
        <dbReference type="SAM" id="SignalP"/>
    </source>
</evidence>
<evidence type="ECO:0000259" key="8">
    <source>
        <dbReference type="Pfam" id="PF00082"/>
    </source>
</evidence>
<evidence type="ECO:0000256" key="6">
    <source>
        <dbReference type="RuleBase" id="RU003355"/>
    </source>
</evidence>